<dbReference type="InterPro" id="IPR050206">
    <property type="entry name" value="FtsK/SpoIIIE/SftA"/>
</dbReference>
<reference evidence="9 10" key="1">
    <citation type="submission" date="2017-06" db="EMBL/GenBank/DDBJ databases">
        <authorList>
            <person name="Kim H.J."/>
            <person name="Triplett B.A."/>
        </authorList>
    </citation>
    <scope>NUCLEOTIDE SEQUENCE [LARGE SCALE GENOMIC DNA]</scope>
    <source>
        <strain evidence="9 10">DSM 44272</strain>
    </source>
</reference>
<accession>A0A238YUJ5</accession>
<feature type="binding site" evidence="4">
    <location>
        <begin position="975"/>
        <end position="982"/>
    </location>
    <ligand>
        <name>ATP</name>
        <dbReference type="ChEBI" id="CHEBI:30616"/>
    </ligand>
</feature>
<dbReference type="InterPro" id="IPR003593">
    <property type="entry name" value="AAA+_ATPase"/>
</dbReference>
<keyword evidence="10" id="KW-1185">Reference proteome</keyword>
<proteinExistence type="predicted"/>
<keyword evidence="6" id="KW-0472">Membrane</keyword>
<keyword evidence="6" id="KW-1133">Transmembrane helix</keyword>
<dbReference type="PROSITE" id="PS50901">
    <property type="entry name" value="FTSK"/>
    <property type="match status" value="2"/>
</dbReference>
<evidence type="ECO:0000313" key="9">
    <source>
        <dbReference type="EMBL" id="SNR74381.1"/>
    </source>
</evidence>
<dbReference type="Gene3D" id="3.40.50.300">
    <property type="entry name" value="P-loop containing nucleotide triphosphate hydrolases"/>
    <property type="match status" value="4"/>
</dbReference>
<dbReference type="PANTHER" id="PTHR22683:SF1">
    <property type="entry name" value="TYPE VII SECRETION SYSTEM PROTEIN ESSC"/>
    <property type="match status" value="1"/>
</dbReference>
<evidence type="ECO:0000256" key="3">
    <source>
        <dbReference type="ARBA" id="ARBA00022840"/>
    </source>
</evidence>
<dbReference type="Gene3D" id="2.60.200.20">
    <property type="match status" value="1"/>
</dbReference>
<feature type="region of interest" description="Disordered" evidence="5">
    <location>
        <begin position="1405"/>
        <end position="1428"/>
    </location>
</feature>
<dbReference type="PROSITE" id="PS50006">
    <property type="entry name" value="FHA_DOMAIN"/>
    <property type="match status" value="1"/>
</dbReference>
<dbReference type="SMART" id="SM00240">
    <property type="entry name" value="FHA"/>
    <property type="match status" value="1"/>
</dbReference>
<feature type="domain" description="FtsK" evidence="8">
    <location>
        <begin position="636"/>
        <end position="821"/>
    </location>
</feature>
<evidence type="ECO:0000256" key="5">
    <source>
        <dbReference type="SAM" id="MobiDB-lite"/>
    </source>
</evidence>
<dbReference type="Pfam" id="PF00498">
    <property type="entry name" value="FHA"/>
    <property type="match status" value="1"/>
</dbReference>
<evidence type="ECO:0000259" key="8">
    <source>
        <dbReference type="PROSITE" id="PS50901"/>
    </source>
</evidence>
<feature type="domain" description="FHA" evidence="7">
    <location>
        <begin position="113"/>
        <end position="169"/>
    </location>
</feature>
<protein>
    <submittedName>
        <fullName evidence="9">DNA segregation ATPase FtsK/SpoIIIE, S-DNA-T family</fullName>
    </submittedName>
</protein>
<organism evidence="9 10">
    <name type="scientific">Blastococcus mobilis</name>
    <dbReference type="NCBI Taxonomy" id="1938746"/>
    <lineage>
        <taxon>Bacteria</taxon>
        <taxon>Bacillati</taxon>
        <taxon>Actinomycetota</taxon>
        <taxon>Actinomycetes</taxon>
        <taxon>Geodermatophilales</taxon>
        <taxon>Geodermatophilaceae</taxon>
        <taxon>Blastococcus</taxon>
    </lineage>
</organism>
<dbReference type="RefSeq" id="WP_089337966.1">
    <property type="nucleotide sequence ID" value="NZ_FZNO01000022.1"/>
</dbReference>
<dbReference type="PANTHER" id="PTHR22683">
    <property type="entry name" value="SPORULATION PROTEIN RELATED"/>
    <property type="match status" value="1"/>
</dbReference>
<dbReference type="EMBL" id="FZNO01000022">
    <property type="protein sequence ID" value="SNR74381.1"/>
    <property type="molecule type" value="Genomic_DNA"/>
</dbReference>
<dbReference type="CDD" id="cd00060">
    <property type="entry name" value="FHA"/>
    <property type="match status" value="1"/>
</dbReference>
<dbReference type="SMART" id="SM00382">
    <property type="entry name" value="AAA"/>
    <property type="match status" value="3"/>
</dbReference>
<feature type="transmembrane region" description="Helical" evidence="6">
    <location>
        <begin position="264"/>
        <end position="281"/>
    </location>
</feature>
<dbReference type="InterPro" id="IPR027417">
    <property type="entry name" value="P-loop_NTPase"/>
</dbReference>
<evidence type="ECO:0000256" key="6">
    <source>
        <dbReference type="SAM" id="Phobius"/>
    </source>
</evidence>
<sequence>MTAPPTGDAGGVSSARCWTLSGDMGTLDVEVRVEPRHRLLDVLPVLSQVVGRPVEGMWAGSTRLADDLPLTTSVFDHGAVLGLGRPAHRRRPDRASSALELHVVGGPDAGRSVPLGRGSHVIGRSSDVPIRLHDPDVSRQHVAVHVGGGTVTVADLGSSNGSRLDGADLGEQPREWPVGAVLRMGASAVALAGPSAPAATLEPGPGGRRYLRSVPRMTTPAPEVEVRFPRPPSPPPRRRLAWVAVALPAVGGVALAWLLHTPTFLFFALLSPVVALGTWLSERWSGRRSGRREAAAHALEAQAAELRLAEAVRSDVRGAEQAHPDLAALARAARRRTSLLWSRTRGDGEAMTVRLGSGPGPTRVIRIDGEGARVRGTAPHVPVVVDLRSTGGLAVVGPRERTLGCLASVVAQLCSLHAPGEVDLVLLVAPDRLTDWAWARWLPHLDPGAVHVRFPDHADTSAANDDLQARLAALIARRRALAAARPGPSGPAPVPGWLVVVVDCPLDPRTSAGLHAGRDVGLVTVTVANSAEDASVDVDAVLRLSGETGSVGVLRRQGAPDRDAVTVDRLPATFAADLARDLAALAPLTAESSLPREARLMDLATDGLWVDEAGEANGSWSRARDCLLATLGRTTHGAVQVDLCRQGPHALIAGTTGSGKSELLQTLIAGLALNHPPDRCSFLLVDYKGGAAFAEAASLPHTVGLVTDLDGQTTARALRSLAAELTRREAILAAHQVADIAFLPERVELARLVIVVDEFAGLSEELPEFVPGLVAIAQRGRSLGVHLVLATQRPSGVVSPEIRANCSLRICLRTTDEAESRDVLGTAQAAHLPIDVPGRAWLRSGSGAPTALQVARVAGPAPLRSRAAPEVRPWAWPPVRRPEGERRPAAGDSDLARLCRAVGRHADAVGTPTPHRPWRPPLPDRIPAATLDVDAPVPDRERTLLTVGLVDRPDVQAQEPLQLDLAEGGTWLVVGGPRSGRTTVLRTVLGEAVARLGPDRLHVHVLESGGAALAAEAGPLPHAGTVVAGEDALRTVRLVDRLAQEIAARRAGTGIHAGPAILLLVDGLEAITTLLDENDSGRGSAHLLRVMRDGAAVGVTCVVTADRAVPGGRLAAVARQRLVLPLPDRADYAVAGIPSRSLPVHRPPGRALVGEDARECQIVLPRTTTPAPPDGPLSHQPLRIVELTADPRLPLPATRSATAPDIDGGLFLPIGPGGDEGRPLTVDLLRTGGLLVTGPPGSGRTTALTAFGQHVGALGAAVLWLGRAPRSGDPREEIPGVVRLDPADEAGATEWLGGLGSRPGLVIADDLGAPADAPVLTRVDLTDPHGRVALIAAAHGGQLATHYQGPVAVLRRGRAGLLLCPAAGDADLLGVRPPRTPLPHRPGSGWLVTGAAAHRVQVARRGPAIAPRPRTTEGQSRSSTGPISWLAYQANS</sequence>
<keyword evidence="1" id="KW-0597">Phosphoprotein</keyword>
<feature type="domain" description="FtsK" evidence="8">
    <location>
        <begin position="958"/>
        <end position="1137"/>
    </location>
</feature>
<feature type="transmembrane region" description="Helical" evidence="6">
    <location>
        <begin position="240"/>
        <end position="258"/>
    </location>
</feature>
<feature type="compositionally biased region" description="Polar residues" evidence="5">
    <location>
        <begin position="1416"/>
        <end position="1426"/>
    </location>
</feature>
<keyword evidence="6" id="KW-0812">Transmembrane</keyword>
<dbReference type="SUPFAM" id="SSF52540">
    <property type="entry name" value="P-loop containing nucleoside triphosphate hydrolases"/>
    <property type="match status" value="3"/>
</dbReference>
<dbReference type="Pfam" id="PF01580">
    <property type="entry name" value="FtsK_SpoIIIE"/>
    <property type="match status" value="2"/>
</dbReference>
<dbReference type="InterPro" id="IPR002543">
    <property type="entry name" value="FtsK_dom"/>
</dbReference>
<dbReference type="GO" id="GO:0005524">
    <property type="term" value="F:ATP binding"/>
    <property type="evidence" value="ECO:0007669"/>
    <property type="project" value="UniProtKB-UniRule"/>
</dbReference>
<name>A0A238YUJ5_9ACTN</name>
<evidence type="ECO:0000259" key="7">
    <source>
        <dbReference type="PROSITE" id="PS50006"/>
    </source>
</evidence>
<dbReference type="CDD" id="cd01127">
    <property type="entry name" value="TrwB_TraG_TraD_VirD4"/>
    <property type="match status" value="1"/>
</dbReference>
<keyword evidence="3 4" id="KW-0067">ATP-binding</keyword>
<evidence type="ECO:0000313" key="10">
    <source>
        <dbReference type="Proteomes" id="UP000198403"/>
    </source>
</evidence>
<dbReference type="InterPro" id="IPR008984">
    <property type="entry name" value="SMAD_FHA_dom_sf"/>
</dbReference>
<evidence type="ECO:0000256" key="4">
    <source>
        <dbReference type="PROSITE-ProRule" id="PRU00289"/>
    </source>
</evidence>
<dbReference type="InterPro" id="IPR000253">
    <property type="entry name" value="FHA_dom"/>
</dbReference>
<dbReference type="SUPFAM" id="SSF49879">
    <property type="entry name" value="SMAD/FHA domain"/>
    <property type="match status" value="1"/>
</dbReference>
<dbReference type="Proteomes" id="UP000198403">
    <property type="component" value="Unassembled WGS sequence"/>
</dbReference>
<feature type="binding site" evidence="4">
    <location>
        <begin position="654"/>
        <end position="661"/>
    </location>
    <ligand>
        <name>ATP</name>
        <dbReference type="ChEBI" id="CHEBI:30616"/>
    </ligand>
</feature>
<evidence type="ECO:0000256" key="2">
    <source>
        <dbReference type="ARBA" id="ARBA00022741"/>
    </source>
</evidence>
<evidence type="ECO:0000256" key="1">
    <source>
        <dbReference type="ARBA" id="ARBA00022553"/>
    </source>
</evidence>
<dbReference type="OrthoDB" id="9807790at2"/>
<gene>
    <name evidence="9" type="ORF">SAMN06272737_12252</name>
</gene>
<dbReference type="GO" id="GO:0003677">
    <property type="term" value="F:DNA binding"/>
    <property type="evidence" value="ECO:0007669"/>
    <property type="project" value="InterPro"/>
</dbReference>
<keyword evidence="2 4" id="KW-0547">Nucleotide-binding</keyword>